<organism evidence="3 4">
    <name type="scientific">Kangiella profundi</name>
    <dbReference type="NCBI Taxonomy" id="1561924"/>
    <lineage>
        <taxon>Bacteria</taxon>
        <taxon>Pseudomonadati</taxon>
        <taxon>Pseudomonadota</taxon>
        <taxon>Gammaproteobacteria</taxon>
        <taxon>Kangiellales</taxon>
        <taxon>Kangiellaceae</taxon>
        <taxon>Kangiella</taxon>
    </lineage>
</organism>
<dbReference type="InterPro" id="IPR004658">
    <property type="entry name" value="OMP_Slp"/>
</dbReference>
<dbReference type="KEGG" id="kpd:CW740_04960"/>
<dbReference type="PANTHER" id="PTHR37530">
    <property type="entry name" value="OUTER MEMBRANE PROTEIN SLP"/>
    <property type="match status" value="1"/>
</dbReference>
<keyword evidence="2" id="KW-0732">Signal</keyword>
<dbReference type="NCBIfam" id="TIGR00752">
    <property type="entry name" value="slp"/>
    <property type="match status" value="1"/>
</dbReference>
<feature type="signal peptide" evidence="2">
    <location>
        <begin position="1"/>
        <end position="21"/>
    </location>
</feature>
<dbReference type="Pfam" id="PF03843">
    <property type="entry name" value="Slp"/>
    <property type="match status" value="1"/>
</dbReference>
<name>A0A2K9AE15_9GAMM</name>
<evidence type="ECO:0000256" key="1">
    <source>
        <dbReference type="SAM" id="MobiDB-lite"/>
    </source>
</evidence>
<protein>
    <submittedName>
        <fullName evidence="3">Uncharacterized protein</fullName>
    </submittedName>
</protein>
<sequence>MRQYLKFLSVGAMAALLAACANVPESIELDKANRVDFAQVAQSPATYAGEEVRWGGVIARVENLEKDTLIEVVNLPLDRQARPVKDSQTGGRFIARVPGFLDPMIYQKGKEITFVGMLGEPMPGKVGKHEINFPVVDTRSHYLWKERPRREYVEVYSMWDPYWFYHRPYHWPYYYRYRVIRDYEPRVDPNLDKQPNDPPMPKTRVQPRSPEPEVRVQPTPSPRPASKPRVSPKLGDGFIKQK</sequence>
<dbReference type="Proteomes" id="UP000232693">
    <property type="component" value="Chromosome"/>
</dbReference>
<dbReference type="GO" id="GO:0019867">
    <property type="term" value="C:outer membrane"/>
    <property type="evidence" value="ECO:0007669"/>
    <property type="project" value="InterPro"/>
</dbReference>
<dbReference type="RefSeq" id="WP_106646498.1">
    <property type="nucleotide sequence ID" value="NZ_BMGO01000002.1"/>
</dbReference>
<dbReference type="EMBL" id="CP025120">
    <property type="protein sequence ID" value="AUD78636.1"/>
    <property type="molecule type" value="Genomic_DNA"/>
</dbReference>
<feature type="region of interest" description="Disordered" evidence="1">
    <location>
        <begin position="188"/>
        <end position="242"/>
    </location>
</feature>
<reference evidence="3 4" key="1">
    <citation type="submission" date="2017-12" db="EMBL/GenBank/DDBJ databases">
        <title>Kangiella profundi FT102 completed genome.</title>
        <authorList>
            <person name="Xu J."/>
            <person name="Wang J."/>
            <person name="Lu Y."/>
        </authorList>
    </citation>
    <scope>NUCLEOTIDE SEQUENCE [LARGE SCALE GENOMIC DNA]</scope>
    <source>
        <strain evidence="3 4">FT102</strain>
    </source>
</reference>
<dbReference type="OrthoDB" id="5295757at2"/>
<gene>
    <name evidence="3" type="ORF">CW740_04960</name>
</gene>
<dbReference type="AlphaFoldDB" id="A0A2K9AE15"/>
<evidence type="ECO:0000313" key="4">
    <source>
        <dbReference type="Proteomes" id="UP000232693"/>
    </source>
</evidence>
<evidence type="ECO:0000256" key="2">
    <source>
        <dbReference type="SAM" id="SignalP"/>
    </source>
</evidence>
<dbReference type="PROSITE" id="PS51257">
    <property type="entry name" value="PROKAR_LIPOPROTEIN"/>
    <property type="match status" value="1"/>
</dbReference>
<evidence type="ECO:0000313" key="3">
    <source>
        <dbReference type="EMBL" id="AUD78636.1"/>
    </source>
</evidence>
<feature type="chain" id="PRO_5043736147" evidence="2">
    <location>
        <begin position="22"/>
        <end position="242"/>
    </location>
</feature>
<keyword evidence="4" id="KW-1185">Reference proteome</keyword>
<proteinExistence type="predicted"/>
<accession>A0A2K9AE15</accession>
<dbReference type="PANTHER" id="PTHR37530:SF1">
    <property type="entry name" value="OUTER MEMBRANE PROTEIN SLP"/>
    <property type="match status" value="1"/>
</dbReference>